<dbReference type="Proteomes" id="UP001642464">
    <property type="component" value="Unassembled WGS sequence"/>
</dbReference>
<feature type="chain" id="PRO_5045593138" evidence="1">
    <location>
        <begin position="21"/>
        <end position="278"/>
    </location>
</feature>
<protein>
    <submittedName>
        <fullName evidence="2">Uncharacterized protein</fullName>
    </submittedName>
</protein>
<sequence>MAMLGRLVVGLSLFSRTCMAAACGGNDAQIWSQKGSAAFSSDMETCGRQCALASTSCASDCVKGKEGYSDGCAACFGEVFGCTRDHCKLKCIAGQTAECKACVEAAGCAANFTACSGFTAPSARMPQLMDDFTGSDAPSVPVCYAGSAKELGMKETVSDLVNSPLGDQVQVKVDTFSNNQGTMDLKGSGAETINCLGKTFTKNGCRQVRIDAARTTTGLPPTEEISTDLSDCCPKLLKLSDVKYCSDQDVVIVKAKVAGFFEQISLQKASCGNETIVV</sequence>
<evidence type="ECO:0000313" key="2">
    <source>
        <dbReference type="EMBL" id="CAK9021762.1"/>
    </source>
</evidence>
<accession>A0ABP0K4S3</accession>
<dbReference type="EMBL" id="CAXAMM010009913">
    <property type="protein sequence ID" value="CAK9021762.1"/>
    <property type="molecule type" value="Genomic_DNA"/>
</dbReference>
<name>A0ABP0K4S3_9DINO</name>
<reference evidence="2 3" key="1">
    <citation type="submission" date="2024-02" db="EMBL/GenBank/DDBJ databases">
        <authorList>
            <person name="Chen Y."/>
            <person name="Shah S."/>
            <person name="Dougan E. K."/>
            <person name="Thang M."/>
            <person name="Chan C."/>
        </authorList>
    </citation>
    <scope>NUCLEOTIDE SEQUENCE [LARGE SCALE GENOMIC DNA]</scope>
</reference>
<comment type="caution">
    <text evidence="2">The sequence shown here is derived from an EMBL/GenBank/DDBJ whole genome shotgun (WGS) entry which is preliminary data.</text>
</comment>
<organism evidence="2 3">
    <name type="scientific">Durusdinium trenchii</name>
    <dbReference type="NCBI Taxonomy" id="1381693"/>
    <lineage>
        <taxon>Eukaryota</taxon>
        <taxon>Sar</taxon>
        <taxon>Alveolata</taxon>
        <taxon>Dinophyceae</taxon>
        <taxon>Suessiales</taxon>
        <taxon>Symbiodiniaceae</taxon>
        <taxon>Durusdinium</taxon>
    </lineage>
</organism>
<evidence type="ECO:0000313" key="3">
    <source>
        <dbReference type="Proteomes" id="UP001642464"/>
    </source>
</evidence>
<keyword evidence="1" id="KW-0732">Signal</keyword>
<evidence type="ECO:0000256" key="1">
    <source>
        <dbReference type="SAM" id="SignalP"/>
    </source>
</evidence>
<gene>
    <name evidence="2" type="ORF">SCF082_LOCUS15480</name>
</gene>
<keyword evidence="3" id="KW-1185">Reference proteome</keyword>
<feature type="signal peptide" evidence="1">
    <location>
        <begin position="1"/>
        <end position="20"/>
    </location>
</feature>
<proteinExistence type="predicted"/>